<name>A0A9X1YE42_9BURK</name>
<dbReference type="SUPFAM" id="SSF55961">
    <property type="entry name" value="Bet v1-like"/>
    <property type="match status" value="1"/>
</dbReference>
<organism evidence="1 2">
    <name type="scientific">Scleromatobacter humisilvae</name>
    <dbReference type="NCBI Taxonomy" id="2897159"/>
    <lineage>
        <taxon>Bacteria</taxon>
        <taxon>Pseudomonadati</taxon>
        <taxon>Pseudomonadota</taxon>
        <taxon>Betaproteobacteria</taxon>
        <taxon>Burkholderiales</taxon>
        <taxon>Sphaerotilaceae</taxon>
        <taxon>Scleromatobacter</taxon>
    </lineage>
</organism>
<dbReference type="RefSeq" id="WP_275680312.1">
    <property type="nucleotide sequence ID" value="NZ_JAJLJH010000001.1"/>
</dbReference>
<dbReference type="EMBL" id="JAJLJH010000001">
    <property type="protein sequence ID" value="MCK9684278.1"/>
    <property type="molecule type" value="Genomic_DNA"/>
</dbReference>
<dbReference type="Proteomes" id="UP001139353">
    <property type="component" value="Unassembled WGS sequence"/>
</dbReference>
<gene>
    <name evidence="1" type="ORF">LPC04_01005</name>
</gene>
<comment type="caution">
    <text evidence="1">The sequence shown here is derived from an EMBL/GenBank/DDBJ whole genome shotgun (WGS) entry which is preliminary data.</text>
</comment>
<sequence length="161" mass="18634">MSGFIEIQHDEWVAATPDVARAHYNDLSHRDVARVHPRERLRQLPPGPAGPRFERLVRPGWRTRREVWERLDRPDGSVLDQCIAGAHWGRSIVARFYRSDEGGRTGTLVELTLTQPLRPVLAPILGRWFRRRLEAELREFAAEIKVDVERGYNAGRRLRVA</sequence>
<dbReference type="AlphaFoldDB" id="A0A9X1YE42"/>
<evidence type="ECO:0000313" key="1">
    <source>
        <dbReference type="EMBL" id="MCK9684278.1"/>
    </source>
</evidence>
<proteinExistence type="predicted"/>
<protein>
    <submittedName>
        <fullName evidence="1">Uncharacterized protein</fullName>
    </submittedName>
</protein>
<reference evidence="1" key="1">
    <citation type="submission" date="2021-11" db="EMBL/GenBank/DDBJ databases">
        <title>BS-T2-15 a new species belonging to the Comamonadaceae family isolated from the soil of a French oak forest.</title>
        <authorList>
            <person name="Mieszkin S."/>
            <person name="Alain K."/>
        </authorList>
    </citation>
    <scope>NUCLEOTIDE SEQUENCE</scope>
    <source>
        <strain evidence="1">BS-T2-15</strain>
    </source>
</reference>
<keyword evidence="2" id="KW-1185">Reference proteome</keyword>
<accession>A0A9X1YE42</accession>
<evidence type="ECO:0000313" key="2">
    <source>
        <dbReference type="Proteomes" id="UP001139353"/>
    </source>
</evidence>